<protein>
    <recommendedName>
        <fullName evidence="2">ATP-citrate synthase citrate-binding domain-containing protein</fullName>
    </recommendedName>
</protein>
<gene>
    <name evidence="3" type="ORF">CVT26_004413</name>
</gene>
<dbReference type="EMBL" id="NHYE01004978">
    <property type="protein sequence ID" value="PPQ79967.1"/>
    <property type="molecule type" value="Genomic_DNA"/>
</dbReference>
<dbReference type="STRING" id="231916.A0A409WN84"/>
<evidence type="ECO:0000313" key="4">
    <source>
        <dbReference type="Proteomes" id="UP000284706"/>
    </source>
</evidence>
<dbReference type="InterPro" id="IPR032263">
    <property type="entry name" value="Citrate-bd"/>
</dbReference>
<reference evidence="3 4" key="1">
    <citation type="journal article" date="2018" name="Evol. Lett.">
        <title>Horizontal gene cluster transfer increased hallucinogenic mushroom diversity.</title>
        <authorList>
            <person name="Reynolds H.T."/>
            <person name="Vijayakumar V."/>
            <person name="Gluck-Thaler E."/>
            <person name="Korotkin H.B."/>
            <person name="Matheny P.B."/>
            <person name="Slot J.C."/>
        </authorList>
    </citation>
    <scope>NUCLEOTIDE SEQUENCE [LARGE SCALE GENOMIC DNA]</scope>
    <source>
        <strain evidence="3 4">SRW20</strain>
    </source>
</reference>
<dbReference type="AlphaFoldDB" id="A0A409WN84"/>
<organism evidence="3 4">
    <name type="scientific">Gymnopilus dilepis</name>
    <dbReference type="NCBI Taxonomy" id="231916"/>
    <lineage>
        <taxon>Eukaryota</taxon>
        <taxon>Fungi</taxon>
        <taxon>Dikarya</taxon>
        <taxon>Basidiomycota</taxon>
        <taxon>Agaricomycotina</taxon>
        <taxon>Agaricomycetes</taxon>
        <taxon>Agaricomycetidae</taxon>
        <taxon>Agaricales</taxon>
        <taxon>Agaricineae</taxon>
        <taxon>Hymenogastraceae</taxon>
        <taxon>Gymnopilus</taxon>
    </lineage>
</organism>
<feature type="compositionally biased region" description="Basic residues" evidence="1">
    <location>
        <begin position="215"/>
        <end position="233"/>
    </location>
</feature>
<sequence>MKAVSISARSTPSSSTSLSPSHTPPREVIAETLLKLVPAEKEILVDFLIRLYSVYVDLHFAYLEINSLEVLDGVDGGEFQVCYLNMAAKLDQTAESIWGPKWAIARDLSVCETNEAEATETTSKGAKVTADHGPPMVWPAPFGRIWTMVASGCARVVYSDAIAAHDFVHELANYDEYLVHLLKIKHMSAPRPPSTSSPVALSVTTARSPSSGRHCQLHRRLSPLQGHHPRFRGSKTNSSPTMSRPSCVLADPTTRKVSRQCVSSESLGVPICIFGPDIHMTESPNTPPPQVASAADPAEAVGSIHSDGERTQAATDNLVHFDTKSTATSRPSYRPFDANTRSFVYGVQRRAIQGVLDFD</sequence>
<dbReference type="OrthoDB" id="2692971at2759"/>
<dbReference type="Pfam" id="PF16114">
    <property type="entry name" value="Citrate_bind"/>
    <property type="match status" value="1"/>
</dbReference>
<dbReference type="InParanoid" id="A0A409WN84"/>
<feature type="compositionally biased region" description="Low complexity" evidence="1">
    <location>
        <begin position="1"/>
        <end position="21"/>
    </location>
</feature>
<dbReference type="Proteomes" id="UP000284706">
    <property type="component" value="Unassembled WGS sequence"/>
</dbReference>
<keyword evidence="4" id="KW-1185">Reference proteome</keyword>
<proteinExistence type="predicted"/>
<feature type="region of interest" description="Disordered" evidence="1">
    <location>
        <begin position="205"/>
        <end position="250"/>
    </location>
</feature>
<evidence type="ECO:0000256" key="1">
    <source>
        <dbReference type="SAM" id="MobiDB-lite"/>
    </source>
</evidence>
<feature type="region of interest" description="Disordered" evidence="1">
    <location>
        <begin position="1"/>
        <end position="24"/>
    </location>
</feature>
<dbReference type="InterPro" id="IPR016102">
    <property type="entry name" value="Succinyl-CoA_synth-like"/>
</dbReference>
<feature type="compositionally biased region" description="Polar residues" evidence="1">
    <location>
        <begin position="234"/>
        <end position="244"/>
    </location>
</feature>
<comment type="caution">
    <text evidence="3">The sequence shown here is derived from an EMBL/GenBank/DDBJ whole genome shotgun (WGS) entry which is preliminary data.</text>
</comment>
<dbReference type="Gene3D" id="3.40.50.261">
    <property type="entry name" value="Succinyl-CoA synthetase domains"/>
    <property type="match status" value="1"/>
</dbReference>
<accession>A0A409WN84</accession>
<evidence type="ECO:0000259" key="2">
    <source>
        <dbReference type="Pfam" id="PF16114"/>
    </source>
</evidence>
<feature type="domain" description="ATP-citrate synthase citrate-binding" evidence="2">
    <location>
        <begin position="141"/>
        <end position="177"/>
    </location>
</feature>
<evidence type="ECO:0000313" key="3">
    <source>
        <dbReference type="EMBL" id="PPQ79967.1"/>
    </source>
</evidence>
<name>A0A409WN84_9AGAR</name>
<dbReference type="Gene3D" id="3.30.470.110">
    <property type="match status" value="1"/>
</dbReference>